<dbReference type="RefSeq" id="WP_257749583.1">
    <property type="nucleotide sequence ID" value="NZ_JANLGK010000026.1"/>
</dbReference>
<comment type="caution">
    <text evidence="2">The sequence shown here is derived from an EMBL/GenBank/DDBJ whole genome shotgun (WGS) entry which is preliminary data.</text>
</comment>
<dbReference type="PANTHER" id="PTHR13696:SF98">
    <property type="entry name" value="PLASMID PARTITION PROTEIN A"/>
    <property type="match status" value="1"/>
</dbReference>
<proteinExistence type="predicted"/>
<dbReference type="Pfam" id="PF13614">
    <property type="entry name" value="AAA_31"/>
    <property type="match status" value="1"/>
</dbReference>
<dbReference type="Gene3D" id="3.40.50.300">
    <property type="entry name" value="P-loop containing nucleotide triphosphate hydrolases"/>
    <property type="match status" value="1"/>
</dbReference>
<accession>A0ABT6UH01</accession>
<dbReference type="InterPro" id="IPR027417">
    <property type="entry name" value="P-loop_NTPase"/>
</dbReference>
<dbReference type="InterPro" id="IPR025669">
    <property type="entry name" value="AAA_dom"/>
</dbReference>
<dbReference type="Gene3D" id="1.10.1660.30">
    <property type="match status" value="1"/>
</dbReference>
<dbReference type="CDD" id="cd02042">
    <property type="entry name" value="ParAB_family"/>
    <property type="match status" value="1"/>
</dbReference>
<dbReference type="InterPro" id="IPR050678">
    <property type="entry name" value="DNA_Partitioning_ATPase"/>
</dbReference>
<dbReference type="PANTHER" id="PTHR13696">
    <property type="entry name" value="P-LOOP CONTAINING NUCLEOSIDE TRIPHOSPHATE HYDROLASE"/>
    <property type="match status" value="1"/>
</dbReference>
<dbReference type="Proteomes" id="UP001159075">
    <property type="component" value="Unassembled WGS sequence"/>
</dbReference>
<evidence type="ECO:0000313" key="3">
    <source>
        <dbReference type="Proteomes" id="UP001159075"/>
    </source>
</evidence>
<evidence type="ECO:0000259" key="1">
    <source>
        <dbReference type="Pfam" id="PF13614"/>
    </source>
</evidence>
<dbReference type="EMBL" id="JAOTLW010000025">
    <property type="protein sequence ID" value="MDI5833671.1"/>
    <property type="molecule type" value="Genomic_DNA"/>
</dbReference>
<evidence type="ECO:0000313" key="2">
    <source>
        <dbReference type="EMBL" id="MDI5833671.1"/>
    </source>
</evidence>
<reference evidence="2 3" key="1">
    <citation type="submission" date="2022-09" db="EMBL/GenBank/DDBJ databases">
        <title>The outer-membrane cytochrome OmcA is essential for infection of Shewanella oneidensis by a zebrafish-associated bacteriophage.</title>
        <authorList>
            <person name="Grenfell A.W."/>
            <person name="Intile P."/>
            <person name="Mcfarlane J."/>
            <person name="Leung D."/>
            <person name="Abdalla K."/>
            <person name="Wold M."/>
            <person name="Kees E."/>
            <person name="Gralnick J."/>
        </authorList>
    </citation>
    <scope>NUCLEOTIDE SEQUENCE [LARGE SCALE GENOMIC DNA]</scope>
    <source>
        <strain evidence="2 3">NF-5</strain>
    </source>
</reference>
<gene>
    <name evidence="2" type="ORF">ODY93_18980</name>
</gene>
<sequence>MDYTALIAMGARATSSRQFRSDVQKDVKNEVSKQTYSQRELHRLLKFTNKPIAMNTLKEVMLQQENEGVIFPRTASGQYQLSIEDCWKVGDYLGVTRYRDKGLNAFVAILQNLKGGVGKSLGTNMLAEALILLDKYLMQQVRVLIIDLDPQGTSTQQVLPGYEISDSDLTSVLAMASKGLTRDELLLSGVKKTSITNLDILPCGTLDGFLADELDDLDITEGQPYFTLLHHRVIQNLAKDYDFIFLDAGPHMDKVMKNCIAAADGIFIPVPPTFYNWDSTVRFVERLPIVIEQMISDGYQCDKLKFISAYISKDVSNKRQHDQDIYQGAVSELYNIFGHQFVLKHPLPAEDAFERCTDSSTTIFSMIRKNYTGSTDAFNRSYIKASEWAKELIDMMVIYHKGEQ</sequence>
<name>A0ABT6UH01_9GAMM</name>
<organism evidence="2 3">
    <name type="scientific">Shewanella xiamenensis</name>
    <dbReference type="NCBI Taxonomy" id="332186"/>
    <lineage>
        <taxon>Bacteria</taxon>
        <taxon>Pseudomonadati</taxon>
        <taxon>Pseudomonadota</taxon>
        <taxon>Gammaproteobacteria</taxon>
        <taxon>Alteromonadales</taxon>
        <taxon>Shewanellaceae</taxon>
        <taxon>Shewanella</taxon>
    </lineage>
</organism>
<feature type="domain" description="AAA" evidence="1">
    <location>
        <begin position="110"/>
        <end position="292"/>
    </location>
</feature>
<dbReference type="SUPFAM" id="SSF52540">
    <property type="entry name" value="P-loop containing nucleoside triphosphate hydrolases"/>
    <property type="match status" value="1"/>
</dbReference>
<protein>
    <submittedName>
        <fullName evidence="2">ParA family protein</fullName>
    </submittedName>
</protein>
<keyword evidence="3" id="KW-1185">Reference proteome</keyword>